<protein>
    <submittedName>
        <fullName evidence="6">Biotin carboxylase</fullName>
    </submittedName>
</protein>
<dbReference type="InterPro" id="IPR011761">
    <property type="entry name" value="ATP-grasp"/>
</dbReference>
<evidence type="ECO:0000256" key="1">
    <source>
        <dbReference type="ARBA" id="ARBA00022598"/>
    </source>
</evidence>
<keyword evidence="7" id="KW-1185">Reference proteome</keyword>
<keyword evidence="1" id="KW-0436">Ligase</keyword>
<evidence type="ECO:0000313" key="6">
    <source>
        <dbReference type="EMBL" id="SDW74836.1"/>
    </source>
</evidence>
<evidence type="ECO:0000313" key="7">
    <source>
        <dbReference type="Proteomes" id="UP000199515"/>
    </source>
</evidence>
<dbReference type="SUPFAM" id="SSF56059">
    <property type="entry name" value="Glutathione synthetase ATP-binding domain-like"/>
    <property type="match status" value="1"/>
</dbReference>
<feature type="domain" description="ATP-grasp" evidence="5">
    <location>
        <begin position="106"/>
        <end position="294"/>
    </location>
</feature>
<dbReference type="OrthoDB" id="6964321at2"/>
<keyword evidence="2 4" id="KW-0547">Nucleotide-binding</keyword>
<dbReference type="STRING" id="589385.SAMN05421504_1011407"/>
<sequence length="395" mass="42094">MHLLMVGAWPELANRLVGLPARVSLLQPGPDGREADWVYRYVPVDYTDVAAAVEAATRIHAADPVDVVVGVRHYALPALAAIATALGVRSVPGPVGSLDVDKAGVRELLAATATRPVRFRLCASESAVMDFARELGFQAVVKPPIGVAKAGVHAIEGPEDVPGAWRHASAAANGPVLVEERLRGPEFSVEVRSVDGDHEVLAVTEKECSGPPHFLELGHTVPARIDTSALEIEAIRAVEALGHRTGPSHVEFVFTDDGPAVTEINRRMGGDRIFELLVLATGRDPMRETLLDALGEPHEHREIPRRGAAIRFLTAPFPGVAPELPSDLVLPPEIVRVHYAPGVEVAPPTTNGDRIGYVIAVAENAEKAAHAAEIARAELLERLVKVADPPPCRSA</sequence>
<dbReference type="RefSeq" id="WP_091287659.1">
    <property type="nucleotide sequence ID" value="NZ_FNON01000001.1"/>
</dbReference>
<reference evidence="6 7" key="1">
    <citation type="submission" date="2016-10" db="EMBL/GenBank/DDBJ databases">
        <authorList>
            <person name="de Groot N.N."/>
        </authorList>
    </citation>
    <scope>NUCLEOTIDE SEQUENCE [LARGE SCALE GENOMIC DNA]</scope>
    <source>
        <strain evidence="6 7">CPCC 202699</strain>
    </source>
</reference>
<organism evidence="6 7">
    <name type="scientific">Amycolatopsis xylanica</name>
    <dbReference type="NCBI Taxonomy" id="589385"/>
    <lineage>
        <taxon>Bacteria</taxon>
        <taxon>Bacillati</taxon>
        <taxon>Actinomycetota</taxon>
        <taxon>Actinomycetes</taxon>
        <taxon>Pseudonocardiales</taxon>
        <taxon>Pseudonocardiaceae</taxon>
        <taxon>Amycolatopsis</taxon>
    </lineage>
</organism>
<proteinExistence type="predicted"/>
<dbReference type="InterPro" id="IPR052032">
    <property type="entry name" value="ATP-dep_AA_Ligase"/>
</dbReference>
<dbReference type="PANTHER" id="PTHR43585">
    <property type="entry name" value="FUMIPYRROLE BIOSYNTHESIS PROTEIN C"/>
    <property type="match status" value="1"/>
</dbReference>
<dbReference type="GO" id="GO:0005524">
    <property type="term" value="F:ATP binding"/>
    <property type="evidence" value="ECO:0007669"/>
    <property type="project" value="UniProtKB-UniRule"/>
</dbReference>
<dbReference type="PROSITE" id="PS50975">
    <property type="entry name" value="ATP_GRASP"/>
    <property type="match status" value="1"/>
</dbReference>
<evidence type="ECO:0000256" key="2">
    <source>
        <dbReference type="ARBA" id="ARBA00022741"/>
    </source>
</evidence>
<name>A0A1H2W2X0_9PSEU</name>
<dbReference type="Pfam" id="PF18603">
    <property type="entry name" value="LAL_C2"/>
    <property type="match status" value="1"/>
</dbReference>
<evidence type="ECO:0000256" key="3">
    <source>
        <dbReference type="ARBA" id="ARBA00022840"/>
    </source>
</evidence>
<accession>A0A1H2W2X0</accession>
<dbReference type="Proteomes" id="UP000199515">
    <property type="component" value="Unassembled WGS sequence"/>
</dbReference>
<dbReference type="InterPro" id="IPR040570">
    <property type="entry name" value="LAL_C2"/>
</dbReference>
<dbReference type="PANTHER" id="PTHR43585:SF2">
    <property type="entry name" value="ATP-GRASP ENZYME FSQD"/>
    <property type="match status" value="1"/>
</dbReference>
<dbReference type="Pfam" id="PF13535">
    <property type="entry name" value="ATP-grasp_4"/>
    <property type="match status" value="1"/>
</dbReference>
<keyword evidence="3 4" id="KW-0067">ATP-binding</keyword>
<dbReference type="AlphaFoldDB" id="A0A1H2W2X0"/>
<dbReference type="GO" id="GO:0016874">
    <property type="term" value="F:ligase activity"/>
    <property type="evidence" value="ECO:0007669"/>
    <property type="project" value="UniProtKB-KW"/>
</dbReference>
<evidence type="ECO:0000256" key="4">
    <source>
        <dbReference type="PROSITE-ProRule" id="PRU00409"/>
    </source>
</evidence>
<dbReference type="GO" id="GO:0046872">
    <property type="term" value="F:metal ion binding"/>
    <property type="evidence" value="ECO:0007669"/>
    <property type="project" value="InterPro"/>
</dbReference>
<evidence type="ECO:0000259" key="5">
    <source>
        <dbReference type="PROSITE" id="PS50975"/>
    </source>
</evidence>
<dbReference type="EMBL" id="FNON01000001">
    <property type="protein sequence ID" value="SDW74836.1"/>
    <property type="molecule type" value="Genomic_DNA"/>
</dbReference>
<dbReference type="Gene3D" id="3.30.470.20">
    <property type="entry name" value="ATP-grasp fold, B domain"/>
    <property type="match status" value="1"/>
</dbReference>
<gene>
    <name evidence="6" type="ORF">SAMN05421504_1011407</name>
</gene>